<feature type="compositionally biased region" description="Pro residues" evidence="2">
    <location>
        <begin position="1411"/>
        <end position="1420"/>
    </location>
</feature>
<feature type="compositionally biased region" description="Acidic residues" evidence="2">
    <location>
        <begin position="853"/>
        <end position="863"/>
    </location>
</feature>
<feature type="region of interest" description="Disordered" evidence="2">
    <location>
        <begin position="1595"/>
        <end position="1695"/>
    </location>
</feature>
<feature type="compositionally biased region" description="Polar residues" evidence="2">
    <location>
        <begin position="1352"/>
        <end position="1361"/>
    </location>
</feature>
<feature type="compositionally biased region" description="Basic and acidic residues" evidence="2">
    <location>
        <begin position="1502"/>
        <end position="1511"/>
    </location>
</feature>
<feature type="region of interest" description="Disordered" evidence="2">
    <location>
        <begin position="913"/>
        <end position="1018"/>
    </location>
</feature>
<evidence type="ECO:0000256" key="2">
    <source>
        <dbReference type="SAM" id="MobiDB-lite"/>
    </source>
</evidence>
<dbReference type="GO" id="GO:0005813">
    <property type="term" value="C:centrosome"/>
    <property type="evidence" value="ECO:0007669"/>
    <property type="project" value="TreeGrafter"/>
</dbReference>
<feature type="compositionally biased region" description="Polar residues" evidence="2">
    <location>
        <begin position="943"/>
        <end position="969"/>
    </location>
</feature>
<dbReference type="GO" id="GO:0005814">
    <property type="term" value="C:centriole"/>
    <property type="evidence" value="ECO:0007669"/>
    <property type="project" value="TreeGrafter"/>
</dbReference>
<feature type="compositionally biased region" description="Polar residues" evidence="2">
    <location>
        <begin position="1145"/>
        <end position="1161"/>
    </location>
</feature>
<dbReference type="PANTHER" id="PTHR21553">
    <property type="entry name" value="ALMS1-RELATED"/>
    <property type="match status" value="1"/>
</dbReference>
<feature type="compositionally biased region" description="Gly residues" evidence="2">
    <location>
        <begin position="1548"/>
        <end position="1558"/>
    </location>
</feature>
<dbReference type="EMBL" id="OY660873">
    <property type="protein sequence ID" value="CAJ1064789.1"/>
    <property type="molecule type" value="Genomic_DNA"/>
</dbReference>
<feature type="compositionally biased region" description="Basic and acidic residues" evidence="2">
    <location>
        <begin position="929"/>
        <end position="940"/>
    </location>
</feature>
<evidence type="ECO:0000313" key="4">
    <source>
        <dbReference type="Proteomes" id="UP001178508"/>
    </source>
</evidence>
<feature type="compositionally biased region" description="Pro residues" evidence="2">
    <location>
        <begin position="869"/>
        <end position="890"/>
    </location>
</feature>
<feature type="compositionally biased region" description="Polar residues" evidence="2">
    <location>
        <begin position="1389"/>
        <end position="1398"/>
    </location>
</feature>
<sequence>MKRKETKFRLSPNEEAQIIREEKDKRRKLRIQQVREQQRYIALHIRQEVEQRRRRELEKLGEELRVEWEKQQREKVDTLQRLYQESLQLLGQGHRSAKENEQDSAARTRRAEENLAKAEERHRDALKELKSQKLKERESQNRSINARKKALQAEKERSAKVASLPPPPPNPFQNIDSKTSHVVTKSDVSVFAGTYYHMAESAVHREEETLQRDAHEEAELEVRRLQELQREEQRRREEQLKKARLRGRQALRREHQVQDRERLLVELEHMQQTDLLRRRQQTVHMPAQIFQPLYKRQETREDFQREMEFAFEDMYTGERRMKGDLVVQLVPEPLPALSTDGQDQDLDITQDEISSAGNENTQQEAEKTGRRTSAHGMDPPSEVPSKPAPRGALKKLLDRIRSQRNQWTEQNSCVSAENPPPLISDQVLERDTTIDTGSLSSEEKINLPPTVSPPSGLTRAESADGLDDRIQEFEEERKKREEELEMQKKQQEVLLQELEEQKDKLEKMLLEAQQEREHLNAVVVQEEAAKPSGFQKSPKLVPPLDQDGHTSRIREYQQRLLEQNRIHQRSVQVARQRLEEYQRALRIRHNMAATPMFLSLPPATLLQPPTAPGVSPKIHVQPQTSAEVPVTESGTPSSPAHPTARFLSDEEESTHQRRDVLKQLTDKMEMERRTKDLRERDGPPSVTSETLKPPHGPPPHLSGEDHQVCSPQMEVLRSRDDEEQREEEEEERRCRRREEEEERRRREEEEERRRREEEEERRRREEEEEEERRRREEEEEEERRRREEEEEEERRRREEEREPRRRRKKEELQPVSDSPAEVLVPARLDVLVYLLRTLEENNGGTLSHLQHPEEEDDDEDSETELVSPAGPPLGSAPPHMVLPPPPPRAAKPPVTRVWPGVVLMMSDQHELSAIQEVDTPVNMSLVTGPEEKDPEDHEGLQETPWSKLSLQAPSPSSRGQQTAEGPSQADSKKSGHVTWRPSQLTETSSESSDSVLRRISGPSSDSGRGEDFSGPAVWTCRSPAESSLRSSDLDCISSTTISTGSYITTDPDQNLNPDKSPSLKDFAEKGLEPGSLVASPPSDLLDHDEGSLPIGRANPAIDSLFNDSSIQRIIDRYSRELDISLNAREKTTDGPGSGLEDPGPSVSQRSLVCVSDMSSETCRPGSSAHQSPLSDPAADRRTDRERIGAENPVQQDSSPAQDQDQDSFRPLIGQLADQSSCLTADHRDSTMEQLVGQPSAHSSMIDQRLSFDQSRWDSTLTRLMGRFSHQSGSHWLSGGQDFYAGQLIGEMSSTTWLDGGLVETQMRPLVGELDESSGQNRESSGEKTRVDLDDPAETRTPSYPLMPPESSGPHSLEQTLQSPTDLVLEQTEDSDSFHLLPAEVTHNQTADPSMTSHHPGQAAMNEDGGVPAPPDDPSVPSPERLRPEEPSSWTRPQLALSALTDLEFAALNLSSVNVSDSSAGVDGTRTENTVCVSENDKDGEPGPDQGSNPGKDSPVAHVETDALSEKGILEQSEITLVSLTDTTLQDQETFFTDEEEQSPAAVKEGGGGGAGGGVQVEEQNQNHSAMVLEVQWGPGENLQEVCQQKCRALLQRSSSRVEKIKAKKRTKTHDPAQPGEQSAAQQVNRKKTEPEDLQKIRKGGSTEQHRPAGTSRSSQRRSQPPPAAPSVSLKILEEKFCTPEQRRRDATEMHQRTQRLYEQLEEVKQQKAVKCRQEASAKNRLKAKEFHKKTLQKLRARNTQQ</sequence>
<feature type="compositionally biased region" description="Basic and acidic residues" evidence="2">
    <location>
        <begin position="731"/>
        <end position="803"/>
    </location>
</feature>
<dbReference type="Proteomes" id="UP001178508">
    <property type="component" value="Chromosome 10"/>
</dbReference>
<feature type="compositionally biased region" description="Basic and acidic residues" evidence="2">
    <location>
        <begin position="96"/>
        <end position="140"/>
    </location>
</feature>
<protein>
    <submittedName>
        <fullName evidence="3">Centrosomal protein of 295 kDa isoform X2</fullName>
    </submittedName>
</protein>
<gene>
    <name evidence="3" type="ORF">XNOV1_A001711</name>
</gene>
<keyword evidence="4" id="KW-1185">Reference proteome</keyword>
<feature type="compositionally biased region" description="Basic and acidic residues" evidence="2">
    <location>
        <begin position="1323"/>
        <end position="1332"/>
    </location>
</feature>
<feature type="region of interest" description="Disordered" evidence="2">
    <location>
        <begin position="90"/>
        <end position="179"/>
    </location>
</feature>
<feature type="region of interest" description="Disordered" evidence="2">
    <location>
        <begin position="437"/>
        <end position="467"/>
    </location>
</feature>
<feature type="compositionally biased region" description="Polar residues" evidence="2">
    <location>
        <begin position="980"/>
        <end position="994"/>
    </location>
</feature>
<feature type="region of interest" description="Disordered" evidence="2">
    <location>
        <begin position="608"/>
        <end position="826"/>
    </location>
</feature>
<name>A0AAV1FV75_XYRNO</name>
<dbReference type="PANTHER" id="PTHR21553:SF26">
    <property type="entry name" value="ALMS MOTIF DOMAIN-CONTAINING PROTEIN"/>
    <property type="match status" value="1"/>
</dbReference>
<evidence type="ECO:0000313" key="3">
    <source>
        <dbReference type="EMBL" id="CAJ1064789.1"/>
    </source>
</evidence>
<reference evidence="3" key="1">
    <citation type="submission" date="2023-08" db="EMBL/GenBank/DDBJ databases">
        <authorList>
            <person name="Alioto T."/>
            <person name="Alioto T."/>
            <person name="Gomez Garrido J."/>
        </authorList>
    </citation>
    <scope>NUCLEOTIDE SEQUENCE</scope>
</reference>
<feature type="compositionally biased region" description="Low complexity" evidence="2">
    <location>
        <begin position="1455"/>
        <end position="1467"/>
    </location>
</feature>
<feature type="region of interest" description="Disordered" evidence="2">
    <location>
        <begin position="1530"/>
        <end position="1572"/>
    </location>
</feature>
<feature type="region of interest" description="Disordered" evidence="2">
    <location>
        <begin position="1311"/>
        <end position="1361"/>
    </location>
</feature>
<feature type="region of interest" description="Disordered" evidence="2">
    <location>
        <begin position="1455"/>
        <end position="1511"/>
    </location>
</feature>
<organism evidence="3 4">
    <name type="scientific">Xyrichtys novacula</name>
    <name type="common">Pearly razorfish</name>
    <name type="synonym">Hemipteronotus novacula</name>
    <dbReference type="NCBI Taxonomy" id="13765"/>
    <lineage>
        <taxon>Eukaryota</taxon>
        <taxon>Metazoa</taxon>
        <taxon>Chordata</taxon>
        <taxon>Craniata</taxon>
        <taxon>Vertebrata</taxon>
        <taxon>Euteleostomi</taxon>
        <taxon>Actinopterygii</taxon>
        <taxon>Neopterygii</taxon>
        <taxon>Teleostei</taxon>
        <taxon>Neoteleostei</taxon>
        <taxon>Acanthomorphata</taxon>
        <taxon>Eupercaria</taxon>
        <taxon>Labriformes</taxon>
        <taxon>Labridae</taxon>
        <taxon>Xyrichtys</taxon>
    </lineage>
</organism>
<feature type="region of interest" description="Disordered" evidence="2">
    <location>
        <begin position="1121"/>
        <end position="1181"/>
    </location>
</feature>
<feature type="compositionally biased region" description="Polar residues" evidence="2">
    <location>
        <begin position="354"/>
        <end position="363"/>
    </location>
</feature>
<feature type="compositionally biased region" description="Basic and acidic residues" evidence="2">
    <location>
        <begin position="1061"/>
        <end position="1071"/>
    </location>
</feature>
<evidence type="ECO:0000256" key="1">
    <source>
        <dbReference type="SAM" id="Coils"/>
    </source>
</evidence>
<feature type="compositionally biased region" description="Basic and acidic residues" evidence="2">
    <location>
        <begin position="1121"/>
        <end position="1132"/>
    </location>
</feature>
<feature type="compositionally biased region" description="Basic and acidic residues" evidence="2">
    <location>
        <begin position="1675"/>
        <end position="1695"/>
    </location>
</feature>
<feature type="region of interest" description="Disordered" evidence="2">
    <location>
        <begin position="1389"/>
        <end position="1437"/>
    </location>
</feature>
<proteinExistence type="predicted"/>
<feature type="region of interest" description="Disordered" evidence="2">
    <location>
        <begin position="354"/>
        <end position="391"/>
    </location>
</feature>
<feature type="compositionally biased region" description="Polar residues" evidence="2">
    <location>
        <begin position="621"/>
        <end position="640"/>
    </location>
</feature>
<feature type="region of interest" description="Disordered" evidence="2">
    <location>
        <begin position="1041"/>
        <end position="1101"/>
    </location>
</feature>
<feature type="compositionally biased region" description="Polar residues" evidence="2">
    <location>
        <begin position="1050"/>
        <end position="1059"/>
    </location>
</feature>
<feature type="region of interest" description="Disordered" evidence="2">
    <location>
        <begin position="842"/>
        <end position="894"/>
    </location>
</feature>
<dbReference type="GO" id="GO:0046599">
    <property type="term" value="P:regulation of centriole replication"/>
    <property type="evidence" value="ECO:0007669"/>
    <property type="project" value="TreeGrafter"/>
</dbReference>
<feature type="compositionally biased region" description="Basic and acidic residues" evidence="2">
    <location>
        <begin position="1630"/>
        <end position="1639"/>
    </location>
</feature>
<accession>A0AAV1FV75</accession>
<keyword evidence="1" id="KW-0175">Coiled coil</keyword>
<feature type="coiled-coil region" evidence="1">
    <location>
        <begin position="211"/>
        <end position="248"/>
    </location>
</feature>
<feature type="compositionally biased region" description="Basic and acidic residues" evidence="2">
    <location>
        <begin position="653"/>
        <end position="682"/>
    </location>
</feature>
<dbReference type="GO" id="GO:0005829">
    <property type="term" value="C:cytosol"/>
    <property type="evidence" value="ECO:0007669"/>
    <property type="project" value="TreeGrafter"/>
</dbReference>